<keyword evidence="1" id="KW-0067">ATP-binding</keyword>
<accession>A0AAV4B0A3</accession>
<gene>
    <name evidence="2" type="ORF">PoB_003829400</name>
</gene>
<dbReference type="InterPro" id="IPR017441">
    <property type="entry name" value="Protein_kinase_ATP_BS"/>
</dbReference>
<organism evidence="2 3">
    <name type="scientific">Plakobranchus ocellatus</name>
    <dbReference type="NCBI Taxonomy" id="259542"/>
    <lineage>
        <taxon>Eukaryota</taxon>
        <taxon>Metazoa</taxon>
        <taxon>Spiralia</taxon>
        <taxon>Lophotrochozoa</taxon>
        <taxon>Mollusca</taxon>
        <taxon>Gastropoda</taxon>
        <taxon>Heterobranchia</taxon>
        <taxon>Euthyneura</taxon>
        <taxon>Panpulmonata</taxon>
        <taxon>Sacoglossa</taxon>
        <taxon>Placobranchoidea</taxon>
        <taxon>Plakobranchidae</taxon>
        <taxon>Plakobranchus</taxon>
    </lineage>
</organism>
<evidence type="ECO:0000313" key="2">
    <source>
        <dbReference type="EMBL" id="GFO11789.1"/>
    </source>
</evidence>
<protein>
    <submittedName>
        <fullName evidence="2">Uncharacterized protein</fullName>
    </submittedName>
</protein>
<feature type="non-terminal residue" evidence="2">
    <location>
        <position position="74"/>
    </location>
</feature>
<proteinExistence type="predicted"/>
<comment type="caution">
    <text evidence="2">The sequence shown here is derived from an EMBL/GenBank/DDBJ whole genome shotgun (WGS) entry which is preliminary data.</text>
</comment>
<evidence type="ECO:0000256" key="1">
    <source>
        <dbReference type="PROSITE-ProRule" id="PRU10141"/>
    </source>
</evidence>
<keyword evidence="1" id="KW-0547">Nucleotide-binding</keyword>
<dbReference type="GO" id="GO:0005524">
    <property type="term" value="F:ATP binding"/>
    <property type="evidence" value="ECO:0007669"/>
    <property type="project" value="UniProtKB-UniRule"/>
</dbReference>
<sequence>MSGFQGAQPDIFQLDGDFFSTFQFEEGKVLGHGLSGVVVEATSLNNPLVKAAVKKFSLLGSDSGAKKTETFIKE</sequence>
<dbReference type="Proteomes" id="UP000735302">
    <property type="component" value="Unassembled WGS sequence"/>
</dbReference>
<dbReference type="EMBL" id="BLXT01004330">
    <property type="protein sequence ID" value="GFO11789.1"/>
    <property type="molecule type" value="Genomic_DNA"/>
</dbReference>
<name>A0AAV4B0A3_9GAST</name>
<feature type="binding site" evidence="1">
    <location>
        <position position="55"/>
    </location>
    <ligand>
        <name>ATP</name>
        <dbReference type="ChEBI" id="CHEBI:30616"/>
    </ligand>
</feature>
<dbReference type="PROSITE" id="PS00107">
    <property type="entry name" value="PROTEIN_KINASE_ATP"/>
    <property type="match status" value="1"/>
</dbReference>
<dbReference type="AlphaFoldDB" id="A0AAV4B0A3"/>
<evidence type="ECO:0000313" key="3">
    <source>
        <dbReference type="Proteomes" id="UP000735302"/>
    </source>
</evidence>
<reference evidence="2 3" key="1">
    <citation type="journal article" date="2021" name="Elife">
        <title>Chloroplast acquisition without the gene transfer in kleptoplastic sea slugs, Plakobranchus ocellatus.</title>
        <authorList>
            <person name="Maeda T."/>
            <person name="Takahashi S."/>
            <person name="Yoshida T."/>
            <person name="Shimamura S."/>
            <person name="Takaki Y."/>
            <person name="Nagai Y."/>
            <person name="Toyoda A."/>
            <person name="Suzuki Y."/>
            <person name="Arimoto A."/>
            <person name="Ishii H."/>
            <person name="Satoh N."/>
            <person name="Nishiyama T."/>
            <person name="Hasebe M."/>
            <person name="Maruyama T."/>
            <person name="Minagawa J."/>
            <person name="Obokata J."/>
            <person name="Shigenobu S."/>
        </authorList>
    </citation>
    <scope>NUCLEOTIDE SEQUENCE [LARGE SCALE GENOMIC DNA]</scope>
</reference>
<keyword evidence="3" id="KW-1185">Reference proteome</keyword>